<protein>
    <submittedName>
        <fullName evidence="2">Uncharacterized protein</fullName>
    </submittedName>
</protein>
<sequence>MKALLWSVLVCSLLFNVTTSHLWSGTTQTALSVASGLTFLGPAFTLWLLRDKNPRSS</sequence>
<gene>
    <name evidence="2" type="ORF">M1O15_00685</name>
</gene>
<dbReference type="EMBL" id="JALPTH010000001">
    <property type="protein sequence ID" value="MCK8675950.1"/>
    <property type="molecule type" value="Genomic_DNA"/>
</dbReference>
<comment type="caution">
    <text evidence="2">The sequence shown here is derived from an EMBL/GenBank/DDBJ whole genome shotgun (WGS) entry which is preliminary data.</text>
</comment>
<name>A0ABT0I3P6_9ACTN</name>
<evidence type="ECO:0000313" key="3">
    <source>
        <dbReference type="Proteomes" id="UP001522868"/>
    </source>
</evidence>
<keyword evidence="1" id="KW-0472">Membrane</keyword>
<keyword evidence="1" id="KW-0812">Transmembrane</keyword>
<evidence type="ECO:0000256" key="1">
    <source>
        <dbReference type="SAM" id="Phobius"/>
    </source>
</evidence>
<proteinExistence type="predicted"/>
<feature type="transmembrane region" description="Helical" evidence="1">
    <location>
        <begin position="30"/>
        <end position="49"/>
    </location>
</feature>
<reference evidence="2 3" key="1">
    <citation type="submission" date="2022-04" db="EMBL/GenBank/DDBJ databases">
        <title>Streptomyces sp. nov. LCR6-01 isolated from Lichen of Dirinaria sp.</title>
        <authorList>
            <person name="Kanchanasin P."/>
            <person name="Tanasupawat S."/>
            <person name="Phongsopitanun W."/>
        </authorList>
    </citation>
    <scope>NUCLEOTIDE SEQUENCE [LARGE SCALE GENOMIC DNA]</scope>
    <source>
        <strain evidence="2 3">LCR6-01</strain>
    </source>
</reference>
<organism evidence="2 3">
    <name type="scientific">Streptomyces lichenis</name>
    <dbReference type="NCBI Taxonomy" id="2306967"/>
    <lineage>
        <taxon>Bacteria</taxon>
        <taxon>Bacillati</taxon>
        <taxon>Actinomycetota</taxon>
        <taxon>Actinomycetes</taxon>
        <taxon>Kitasatosporales</taxon>
        <taxon>Streptomycetaceae</taxon>
        <taxon>Streptomyces</taxon>
    </lineage>
</organism>
<accession>A0ABT0I3P6</accession>
<keyword evidence="3" id="KW-1185">Reference proteome</keyword>
<evidence type="ECO:0000313" key="2">
    <source>
        <dbReference type="EMBL" id="MCK8675950.1"/>
    </source>
</evidence>
<dbReference type="RefSeq" id="WP_248631145.1">
    <property type="nucleotide sequence ID" value="NZ_JALPTH010000001.1"/>
</dbReference>
<dbReference type="Proteomes" id="UP001522868">
    <property type="component" value="Unassembled WGS sequence"/>
</dbReference>
<keyword evidence="1" id="KW-1133">Transmembrane helix</keyword>